<evidence type="ECO:0000256" key="4">
    <source>
        <dbReference type="SAM" id="MobiDB-lite"/>
    </source>
</evidence>
<evidence type="ECO:0000256" key="3">
    <source>
        <dbReference type="ARBA" id="ARBA00023237"/>
    </source>
</evidence>
<protein>
    <submittedName>
        <fullName evidence="6">Outer membrane receptor proteins, mostly Fe transport</fullName>
    </submittedName>
</protein>
<feature type="domain" description="TonB-dependent receptor plug" evidence="5">
    <location>
        <begin position="220"/>
        <end position="298"/>
    </location>
</feature>
<dbReference type="AlphaFoldDB" id="A0A1T5A655"/>
<dbReference type="Proteomes" id="UP000190852">
    <property type="component" value="Unassembled WGS sequence"/>
</dbReference>
<name>A0A1T5A655_9BACT</name>
<keyword evidence="3" id="KW-0998">Cell outer membrane</keyword>
<evidence type="ECO:0000256" key="1">
    <source>
        <dbReference type="ARBA" id="ARBA00004442"/>
    </source>
</evidence>
<dbReference type="InterPro" id="IPR012910">
    <property type="entry name" value="Plug_dom"/>
</dbReference>
<dbReference type="GO" id="GO:0009279">
    <property type="term" value="C:cell outer membrane"/>
    <property type="evidence" value="ECO:0007669"/>
    <property type="project" value="UniProtKB-SubCell"/>
</dbReference>
<dbReference type="SUPFAM" id="SSF56935">
    <property type="entry name" value="Porins"/>
    <property type="match status" value="1"/>
</dbReference>
<evidence type="ECO:0000313" key="6">
    <source>
        <dbReference type="EMBL" id="SKB30418.1"/>
    </source>
</evidence>
<keyword evidence="2" id="KW-0472">Membrane</keyword>
<dbReference type="InterPro" id="IPR036942">
    <property type="entry name" value="Beta-barrel_TonB_sf"/>
</dbReference>
<accession>A0A1T5A655</accession>
<reference evidence="7" key="1">
    <citation type="submission" date="2017-02" db="EMBL/GenBank/DDBJ databases">
        <authorList>
            <person name="Varghese N."/>
            <person name="Submissions S."/>
        </authorList>
    </citation>
    <scope>NUCLEOTIDE SEQUENCE [LARGE SCALE GENOMIC DNA]</scope>
    <source>
        <strain evidence="7">DSM 24967</strain>
    </source>
</reference>
<keyword evidence="7" id="KW-1185">Reference proteome</keyword>
<dbReference type="Pfam" id="PF07715">
    <property type="entry name" value="Plug"/>
    <property type="match status" value="1"/>
</dbReference>
<evidence type="ECO:0000259" key="5">
    <source>
        <dbReference type="Pfam" id="PF07715"/>
    </source>
</evidence>
<sequence length="834" mass="92040">MIKRLGIIILFCFFEILAFSQELKIEAYRQSLDKVLKSLPYQLSYNNRALSRYNVTVNQTFSSPLEAIQYLLKDKPFTCEQIGGVYVITPMSLNLTPLIVSPVTYPLVISITDAETGEPLPYAHIVTASGLGSTGPSGIFQSREKSLLPRRYQVHYIGYESKDTLLVPGRHTLILRPCSIALNEIIITTASDAMMMQMGKTSGEMRLNQQMAGSLPGGSDNSVFSLLRLMPGVRVSGEPSDDLIVWDSGISESGIVYDGFTIFGLKNFNDNISSVNPFMVKDIRLMKGGYDVSWGNHSGAVAEITGVSGQTKSPVFKVAVSNLTANIFGSVPITRRSEITVALRQTYYNLYDPEEIAFSSQTQGLQVGTKAEGSGGPGSGGSNGGGSGLGNGGSGQRLTDLYIMPVYKFGDVNMKLTGRLSENDSYYLSLYAAEDRFKFDVMREDSFAINAEENSRQYAGAASYNRVWSDGSSSRFLFTYSRLNSESDQVTKVNGRPFTPLELSHTGNHIQESGLTLSHHFAIYRQQIRIGAEWMYYQAGLGQSNNGLHKPALFVTDNIRFDKLDLTAGIRVDYPDVANLYIQPRLSARYVLSPSFAATASWGLYNQFYGRGVYQNEAGNYQYVWKVLPAELALLSMHSVAGVSYSNNGLLISLEGYSKHSDVLSITQADPLLLTERTTYGADLFLKKEFGRHKVFGSYSLVSSNYPESVLAHEIKSGVIFAFGLFRLSGSYVYGTGYNLLISGGQGRVQGKGKGLVSSSTSTLVDTPYSRLDLAVNYRFNIKKTQLQTGLSFLNLFNTRNIKYSYQVEEDTDITNIYTKATPFTPVLFVEIRF</sequence>
<feature type="compositionally biased region" description="Gly residues" evidence="4">
    <location>
        <begin position="373"/>
        <end position="391"/>
    </location>
</feature>
<proteinExistence type="predicted"/>
<dbReference type="EMBL" id="FUYQ01000002">
    <property type="protein sequence ID" value="SKB30418.1"/>
    <property type="molecule type" value="Genomic_DNA"/>
</dbReference>
<evidence type="ECO:0000313" key="7">
    <source>
        <dbReference type="Proteomes" id="UP000190852"/>
    </source>
</evidence>
<dbReference type="Gene3D" id="2.40.170.20">
    <property type="entry name" value="TonB-dependent receptor, beta-barrel domain"/>
    <property type="match status" value="1"/>
</dbReference>
<comment type="subcellular location">
    <subcellularLocation>
        <location evidence="1">Cell outer membrane</location>
    </subcellularLocation>
</comment>
<keyword evidence="6" id="KW-0675">Receptor</keyword>
<evidence type="ECO:0000256" key="2">
    <source>
        <dbReference type="ARBA" id="ARBA00023136"/>
    </source>
</evidence>
<dbReference type="RefSeq" id="WP_079682196.1">
    <property type="nucleotide sequence ID" value="NZ_FUYQ01000002.1"/>
</dbReference>
<gene>
    <name evidence="6" type="ORF">SAMN05660349_00470</name>
</gene>
<feature type="region of interest" description="Disordered" evidence="4">
    <location>
        <begin position="362"/>
        <end position="391"/>
    </location>
</feature>
<organism evidence="6 7">
    <name type="scientific">Parabacteroides chartae</name>
    <dbReference type="NCBI Taxonomy" id="1037355"/>
    <lineage>
        <taxon>Bacteria</taxon>
        <taxon>Pseudomonadati</taxon>
        <taxon>Bacteroidota</taxon>
        <taxon>Bacteroidia</taxon>
        <taxon>Bacteroidales</taxon>
        <taxon>Tannerellaceae</taxon>
        <taxon>Parabacteroides</taxon>
    </lineage>
</organism>